<keyword evidence="2" id="KW-1185">Reference proteome</keyword>
<sequence length="62" mass="7073">MNARSPKPLWDKTFWAKPLTLAESLKVRDGLASQGSQQVPQPVLQVIQTHMNRNRFRGICLN</sequence>
<proteinExistence type="predicted"/>
<evidence type="ECO:0000313" key="1">
    <source>
        <dbReference type="EMBL" id="CAI2718614.1"/>
    </source>
</evidence>
<organism evidence="1 2">
    <name type="scientific">Nitrospina watsonii</name>
    <dbReference type="NCBI Taxonomy" id="1323948"/>
    <lineage>
        <taxon>Bacteria</taxon>
        <taxon>Pseudomonadati</taxon>
        <taxon>Nitrospinota/Tectimicrobiota group</taxon>
        <taxon>Nitrospinota</taxon>
        <taxon>Nitrospinia</taxon>
        <taxon>Nitrospinales</taxon>
        <taxon>Nitrospinaceae</taxon>
        <taxon>Nitrospina</taxon>
    </lineage>
</organism>
<dbReference type="EMBL" id="OX336137">
    <property type="protein sequence ID" value="CAI2718614.1"/>
    <property type="molecule type" value="Genomic_DNA"/>
</dbReference>
<reference evidence="1 2" key="1">
    <citation type="submission" date="2022-09" db="EMBL/GenBank/DDBJ databases">
        <authorList>
            <person name="Kop L."/>
        </authorList>
    </citation>
    <scope>NUCLEOTIDE SEQUENCE [LARGE SCALE GENOMIC DNA]</scope>
    <source>
        <strain evidence="1 2">347</strain>
    </source>
</reference>
<protein>
    <submittedName>
        <fullName evidence="1">Uncharacterized protein</fullName>
    </submittedName>
</protein>
<gene>
    <name evidence="1" type="ORF">NSPWAT_1755</name>
</gene>
<evidence type="ECO:0000313" key="2">
    <source>
        <dbReference type="Proteomes" id="UP001157733"/>
    </source>
</evidence>
<accession>A0ABM9HEZ2</accession>
<name>A0ABM9HEZ2_9BACT</name>
<dbReference type="Proteomes" id="UP001157733">
    <property type="component" value="Chromosome"/>
</dbReference>